<dbReference type="InterPro" id="IPR004843">
    <property type="entry name" value="Calcineurin-like_PHP"/>
</dbReference>
<feature type="domain" description="Calcineurin-like phosphoesterase" evidence="5">
    <location>
        <begin position="1"/>
        <end position="183"/>
    </location>
</feature>
<dbReference type="SUPFAM" id="SSF56300">
    <property type="entry name" value="Metallo-dependent phosphatases"/>
    <property type="match status" value="1"/>
</dbReference>
<keyword evidence="2" id="KW-0378">Hydrolase</keyword>
<keyword evidence="7" id="KW-1185">Reference proteome</keyword>
<dbReference type="Proteomes" id="UP001589814">
    <property type="component" value="Unassembled WGS sequence"/>
</dbReference>
<evidence type="ECO:0000313" key="7">
    <source>
        <dbReference type="Proteomes" id="UP001589814"/>
    </source>
</evidence>
<evidence type="ECO:0000256" key="4">
    <source>
        <dbReference type="ARBA" id="ARBA00025742"/>
    </source>
</evidence>
<comment type="caution">
    <text evidence="6">The sequence shown here is derived from an EMBL/GenBank/DDBJ whole genome shotgun (WGS) entry which is preliminary data.</text>
</comment>
<dbReference type="InterPro" id="IPR029052">
    <property type="entry name" value="Metallo-depent_PP-like"/>
</dbReference>
<dbReference type="InterPro" id="IPR026575">
    <property type="entry name" value="GpdQ/CpdA-like"/>
</dbReference>
<reference evidence="6 7" key="1">
    <citation type="submission" date="2024-09" db="EMBL/GenBank/DDBJ databases">
        <authorList>
            <person name="Sun Q."/>
            <person name="Mori K."/>
        </authorList>
    </citation>
    <scope>NUCLEOTIDE SEQUENCE [LARGE SCALE GENOMIC DNA]</scope>
    <source>
        <strain evidence="6 7">CCM 7415</strain>
    </source>
</reference>
<dbReference type="PANTHER" id="PTHR42988">
    <property type="entry name" value="PHOSPHOHYDROLASE"/>
    <property type="match status" value="1"/>
</dbReference>
<accession>A0ABV6G6Y8</accession>
<comment type="similarity">
    <text evidence="4">Belongs to the cyclic nucleotide phosphodiesterase class-III family.</text>
</comment>
<dbReference type="RefSeq" id="WP_019952957.1">
    <property type="nucleotide sequence ID" value="NZ_JBHLVX010000057.1"/>
</dbReference>
<evidence type="ECO:0000256" key="3">
    <source>
        <dbReference type="ARBA" id="ARBA00023004"/>
    </source>
</evidence>
<sequence>MLIAQLSDCHLAREAGTGYRGVDPDARLAAVVARIAAHRPELVIVSGDVSDDGSVASYHRARALLDELPCCWEWLPGNHDDSAVMHGVKPLTHSIELGGWQFVLLDSRQPDSGSGYLAPAQLEALSATLEKGDAPALVVLHHPPVSVHTGWMDRLGLENSDAFWQTLAGHDRVRGVLCGHVHHEFTRLHHGVPVMALPAVAAQFVPESTEFSVDEQAPCGFRLLHLDSPGPQAGFLTRVERLPLQP</sequence>
<dbReference type="CDD" id="cd07402">
    <property type="entry name" value="MPP_GpdQ"/>
    <property type="match status" value="1"/>
</dbReference>
<dbReference type="PANTHER" id="PTHR42988:SF2">
    <property type="entry name" value="CYCLIC NUCLEOTIDE PHOSPHODIESTERASE CBUA0032-RELATED"/>
    <property type="match status" value="1"/>
</dbReference>
<evidence type="ECO:0000256" key="2">
    <source>
        <dbReference type="ARBA" id="ARBA00022801"/>
    </source>
</evidence>
<organism evidence="6 7">
    <name type="scientific">Kushneria aurantia</name>
    <dbReference type="NCBI Taxonomy" id="504092"/>
    <lineage>
        <taxon>Bacteria</taxon>
        <taxon>Pseudomonadati</taxon>
        <taxon>Pseudomonadota</taxon>
        <taxon>Gammaproteobacteria</taxon>
        <taxon>Oceanospirillales</taxon>
        <taxon>Halomonadaceae</taxon>
        <taxon>Kushneria</taxon>
    </lineage>
</organism>
<name>A0ABV6G6Y8_9GAMM</name>
<protein>
    <submittedName>
        <fullName evidence="6">Phosphodiesterase</fullName>
    </submittedName>
</protein>
<dbReference type="EMBL" id="JBHLVX010000057">
    <property type="protein sequence ID" value="MFC0269305.1"/>
    <property type="molecule type" value="Genomic_DNA"/>
</dbReference>
<gene>
    <name evidence="6" type="ORF">ACFFHW_15150</name>
</gene>
<evidence type="ECO:0000256" key="1">
    <source>
        <dbReference type="ARBA" id="ARBA00022723"/>
    </source>
</evidence>
<keyword evidence="3" id="KW-0408">Iron</keyword>
<dbReference type="Pfam" id="PF00149">
    <property type="entry name" value="Metallophos"/>
    <property type="match status" value="1"/>
</dbReference>
<keyword evidence="1" id="KW-0479">Metal-binding</keyword>
<dbReference type="Gene3D" id="3.60.21.10">
    <property type="match status" value="1"/>
</dbReference>
<evidence type="ECO:0000313" key="6">
    <source>
        <dbReference type="EMBL" id="MFC0269305.1"/>
    </source>
</evidence>
<evidence type="ECO:0000259" key="5">
    <source>
        <dbReference type="Pfam" id="PF00149"/>
    </source>
</evidence>
<proteinExistence type="inferred from homology"/>
<dbReference type="InterPro" id="IPR050884">
    <property type="entry name" value="CNP_phosphodiesterase-III"/>
</dbReference>